<reference evidence="2 3" key="1">
    <citation type="submission" date="2022-07" db="EMBL/GenBank/DDBJ databases">
        <title>Fecal culturing of patients with breast cancer.</title>
        <authorList>
            <person name="Teng N.M.Y."/>
            <person name="Kiu R."/>
            <person name="Evans R."/>
            <person name="Baker D.J."/>
            <person name="Zenner C."/>
            <person name="Robinson S.D."/>
            <person name="Hall L.J."/>
        </authorList>
    </citation>
    <scope>NUCLEOTIDE SEQUENCE [LARGE SCALE GENOMIC DNA]</scope>
    <source>
        <strain evidence="2 3">LH1063</strain>
    </source>
</reference>
<protein>
    <submittedName>
        <fullName evidence="2">UDP-2,3-diacylglucosamine diphosphatase</fullName>
    </submittedName>
</protein>
<dbReference type="Proteomes" id="UP001205603">
    <property type="component" value="Unassembled WGS sequence"/>
</dbReference>
<gene>
    <name evidence="2" type="ORF">NMU02_01535</name>
</gene>
<dbReference type="PANTHER" id="PTHR34990:SF1">
    <property type="entry name" value="UDP-2,3-DIACYLGLUCOSAMINE HYDROLASE"/>
    <property type="match status" value="1"/>
</dbReference>
<evidence type="ECO:0000313" key="2">
    <source>
        <dbReference type="EMBL" id="MCP9610774.1"/>
    </source>
</evidence>
<evidence type="ECO:0000313" key="3">
    <source>
        <dbReference type="Proteomes" id="UP001205603"/>
    </source>
</evidence>
<dbReference type="Gene3D" id="3.60.21.10">
    <property type="match status" value="1"/>
</dbReference>
<evidence type="ECO:0000256" key="1">
    <source>
        <dbReference type="ARBA" id="ARBA00022801"/>
    </source>
</evidence>
<accession>A0ABT1MDQ7</accession>
<dbReference type="PANTHER" id="PTHR34990">
    <property type="entry name" value="UDP-2,3-DIACYLGLUCOSAMINE HYDROLASE-RELATED"/>
    <property type="match status" value="1"/>
</dbReference>
<dbReference type="InterPro" id="IPR043461">
    <property type="entry name" value="LpxH-like"/>
</dbReference>
<dbReference type="EMBL" id="JANDHW010000001">
    <property type="protein sequence ID" value="MCP9610774.1"/>
    <property type="molecule type" value="Genomic_DNA"/>
</dbReference>
<dbReference type="RefSeq" id="WP_255025355.1">
    <property type="nucleotide sequence ID" value="NZ_JANDHW010000001.1"/>
</dbReference>
<dbReference type="SUPFAM" id="SSF56300">
    <property type="entry name" value="Metallo-dependent phosphatases"/>
    <property type="match status" value="1"/>
</dbReference>
<sequence length="248" mass="29374">MKNIYFISDLHLGARTFKNPRENEKRVVRFLDSIKENARAIYLMGDILDYWYEYKTVVPRGFTRFFGKIAELTDRGIEIHWFIGNHDIWIFDYLPSELGVIVHKTPKIVIIEGKQFFLAHGDGLGETSRSFRLIRSIFHNRICQKLFSAIHPRWTVSFAHRWSSHSRLTASDDHEYNGENDEYLVNFAKQYLSKDSSINFFIFGHRHIMLDLMLSRTSRILILGDWIHHYSYAVFDGENMILCQFENL</sequence>
<proteinExistence type="predicted"/>
<name>A0ABT1MDQ7_9BACT</name>
<keyword evidence="1" id="KW-0378">Hydrolase</keyword>
<comment type="caution">
    <text evidence="2">The sequence shown here is derived from an EMBL/GenBank/DDBJ whole genome shotgun (WGS) entry which is preliminary data.</text>
</comment>
<dbReference type="CDD" id="cd07398">
    <property type="entry name" value="MPP_YbbF-LpxH"/>
    <property type="match status" value="1"/>
</dbReference>
<keyword evidence="3" id="KW-1185">Reference proteome</keyword>
<dbReference type="InterPro" id="IPR029052">
    <property type="entry name" value="Metallo-depent_PP-like"/>
</dbReference>
<organism evidence="2 3">
    <name type="scientific">Coprobacter tertius</name>
    <dbReference type="NCBI Taxonomy" id="2944915"/>
    <lineage>
        <taxon>Bacteria</taxon>
        <taxon>Pseudomonadati</taxon>
        <taxon>Bacteroidota</taxon>
        <taxon>Bacteroidia</taxon>
        <taxon>Bacteroidales</taxon>
        <taxon>Barnesiellaceae</taxon>
        <taxon>Coprobacter</taxon>
    </lineage>
</organism>